<dbReference type="Proteomes" id="UP000187191">
    <property type="component" value="Chromosome"/>
</dbReference>
<accession>A0ABN4VMV6</accession>
<gene>
    <name evidence="2" type="ORF">A7J05_20790</name>
</gene>
<protein>
    <recommendedName>
        <fullName evidence="1">ATPase AAA-type core domain-containing protein</fullName>
    </recommendedName>
</protein>
<dbReference type="Gene3D" id="3.40.50.300">
    <property type="entry name" value="P-loop containing nucleotide triphosphate hydrolases"/>
    <property type="match status" value="2"/>
</dbReference>
<evidence type="ECO:0000313" key="3">
    <source>
        <dbReference type="Proteomes" id="UP000187191"/>
    </source>
</evidence>
<dbReference type="SUPFAM" id="SSF52540">
    <property type="entry name" value="P-loop containing nucleoside triphosphate hydrolases"/>
    <property type="match status" value="1"/>
</dbReference>
<dbReference type="PANTHER" id="PTHR40396">
    <property type="entry name" value="ATPASE-LIKE PROTEIN"/>
    <property type="match status" value="1"/>
</dbReference>
<dbReference type="NCBIfam" id="NF047739">
    <property type="entry name" value="antiphage_MADS3"/>
    <property type="match status" value="1"/>
</dbReference>
<dbReference type="PIRSF" id="PIRSF029347">
    <property type="entry name" value="RecF"/>
    <property type="match status" value="1"/>
</dbReference>
<dbReference type="RefSeq" id="WP_076685696.1">
    <property type="nucleotide sequence ID" value="NZ_CP015588.1"/>
</dbReference>
<proteinExistence type="predicted"/>
<sequence length="446" mass="49140">MITRIEAYNYRCFEDLAVDLSRFHVLAGANGSGKSTLLDIPVLLGELLTSRRIEDAFLDPSPATGRPPRALSLMELAHRGRDGGFGFAMEARLPGPVADVIAESSRDPRFPAPTHLRYELHLEPVDGGRGLEIAGEYLVLFHVETPVRPIPEVKALGDPDEATVTGRGRNQRINPQWHESWRPVIARTRGPVVRFTPEAGRQGQQLNFRSQQSNLALATVPFDDTQFPAALWFQDLLRNGAILYAPEWSALRQAAPPAGREPRLDTQGLNAPWLASQLQRDDPARYGAWVDLVQLALPQVEAVEVVEREEDRHAYFRVTYGGGYQVTSSGLSDGTLRVLAFTLLPYLTRTPALLVTEEPENGIYPQAIEIVMQALRTVRGSQVLVASQSPLVLAQADLADVLATRMDPETGAVTVVRGDHHPRMADWRAGLDDLDLGTLFATGVFE</sequence>
<dbReference type="InterPro" id="IPR014555">
    <property type="entry name" value="RecF-like"/>
</dbReference>
<dbReference type="InterPro" id="IPR027417">
    <property type="entry name" value="P-loop_NTPase"/>
</dbReference>
<name>A0ABN4VMV6_9ACTN</name>
<dbReference type="InterPro" id="IPR003959">
    <property type="entry name" value="ATPase_AAA_core"/>
</dbReference>
<dbReference type="Pfam" id="PF13304">
    <property type="entry name" value="AAA_21"/>
    <property type="match status" value="1"/>
</dbReference>
<feature type="domain" description="ATPase AAA-type core" evidence="1">
    <location>
        <begin position="303"/>
        <end position="394"/>
    </location>
</feature>
<reference evidence="2 3" key="1">
    <citation type="submission" date="2016-05" db="EMBL/GenBank/DDBJ databases">
        <authorList>
            <person name="Gu J."/>
        </authorList>
    </citation>
    <scope>NUCLEOTIDE SEQUENCE [LARGE SCALE GENOMIC DNA]</scope>
    <source>
        <strain evidence="2 3">ACCC40021</strain>
    </source>
</reference>
<dbReference type="EMBL" id="CP015588">
    <property type="protein sequence ID" value="APY87819.1"/>
    <property type="molecule type" value="Genomic_DNA"/>
</dbReference>
<evidence type="ECO:0000259" key="1">
    <source>
        <dbReference type="Pfam" id="PF13304"/>
    </source>
</evidence>
<keyword evidence="3" id="KW-1185">Reference proteome</keyword>
<organism evidence="2 3">
    <name type="scientific">Streptomyces alfalfae</name>
    <dbReference type="NCBI Taxonomy" id="1642299"/>
    <lineage>
        <taxon>Bacteria</taxon>
        <taxon>Bacillati</taxon>
        <taxon>Actinomycetota</taxon>
        <taxon>Actinomycetes</taxon>
        <taxon>Kitasatosporales</taxon>
        <taxon>Streptomycetaceae</taxon>
        <taxon>Streptomyces</taxon>
    </lineage>
</organism>
<evidence type="ECO:0000313" key="2">
    <source>
        <dbReference type="EMBL" id="APY87819.1"/>
    </source>
</evidence>
<dbReference type="PANTHER" id="PTHR40396:SF1">
    <property type="entry name" value="ATPASE AAA-TYPE CORE DOMAIN-CONTAINING PROTEIN"/>
    <property type="match status" value="1"/>
</dbReference>